<dbReference type="Gene3D" id="3.40.50.720">
    <property type="entry name" value="NAD(P)-binding Rossmann-like Domain"/>
    <property type="match status" value="1"/>
</dbReference>
<evidence type="ECO:0000313" key="4">
    <source>
        <dbReference type="Proteomes" id="UP000230859"/>
    </source>
</evidence>
<dbReference type="PRINTS" id="PR00081">
    <property type="entry name" value="GDHRDH"/>
</dbReference>
<evidence type="ECO:0000256" key="1">
    <source>
        <dbReference type="ARBA" id="ARBA00006484"/>
    </source>
</evidence>
<dbReference type="GO" id="GO:0016491">
    <property type="term" value="F:oxidoreductase activity"/>
    <property type="evidence" value="ECO:0007669"/>
    <property type="project" value="UniProtKB-KW"/>
</dbReference>
<evidence type="ECO:0000256" key="2">
    <source>
        <dbReference type="ARBA" id="ARBA00023002"/>
    </source>
</evidence>
<dbReference type="PRINTS" id="PR00080">
    <property type="entry name" value="SDRFAMILY"/>
</dbReference>
<dbReference type="EMBL" id="PCVY01000076">
    <property type="protein sequence ID" value="PIQ85031.1"/>
    <property type="molecule type" value="Genomic_DNA"/>
</dbReference>
<dbReference type="InterPro" id="IPR036291">
    <property type="entry name" value="NAD(P)-bd_dom_sf"/>
</dbReference>
<protein>
    <submittedName>
        <fullName evidence="3">Short-chain dehydrogenase</fullName>
    </submittedName>
</protein>
<gene>
    <name evidence="3" type="ORF">COV74_10560</name>
</gene>
<organism evidence="3 4">
    <name type="scientific">Candidatus Abzuiibacterium crystallinum</name>
    <dbReference type="NCBI Taxonomy" id="1974748"/>
    <lineage>
        <taxon>Bacteria</taxon>
        <taxon>Pseudomonadati</taxon>
        <taxon>Candidatus Omnitrophota</taxon>
        <taxon>Candidatus Abzuiibacterium</taxon>
    </lineage>
</organism>
<dbReference type="PANTHER" id="PTHR43639:SF1">
    <property type="entry name" value="SHORT-CHAIN DEHYDROGENASE_REDUCTASE FAMILY PROTEIN"/>
    <property type="match status" value="1"/>
</dbReference>
<proteinExistence type="inferred from homology"/>
<dbReference type="InterPro" id="IPR002347">
    <property type="entry name" value="SDR_fam"/>
</dbReference>
<name>A0A2H0LKU1_9BACT</name>
<comment type="caution">
    <text evidence="3">The sequence shown here is derived from an EMBL/GenBank/DDBJ whole genome shotgun (WGS) entry which is preliminary data.</text>
</comment>
<dbReference type="Pfam" id="PF13561">
    <property type="entry name" value="adh_short_C2"/>
    <property type="match status" value="1"/>
</dbReference>
<dbReference type="PANTHER" id="PTHR43639">
    <property type="entry name" value="OXIDOREDUCTASE, SHORT-CHAIN DEHYDROGENASE/REDUCTASE FAMILY (AFU_ORTHOLOGUE AFUA_5G02870)"/>
    <property type="match status" value="1"/>
</dbReference>
<dbReference type="Proteomes" id="UP000230859">
    <property type="component" value="Unassembled WGS sequence"/>
</dbReference>
<keyword evidence="2" id="KW-0560">Oxidoreductase</keyword>
<sequence length="244" mass="26861">MKIKGKIALVTGGAKRIGNEIALGLASKGAHVVITYLHSKKEAQVTVKKLKRYGVKAHAIQADQSRAHDVNRVFREVMARFKRLDILVNSAANYLKTPFTELTENDFNRSVDTNLKGPYLYAITFGKEMLKRRSGKIIHIGDWGIFRPYNDYLPYFVSKGGVATLTKALAKALAPFVQVNAILPGPMMLPEGTSARERQAIIRETPLKRIGSPRDIAAAVEFLIEGSDFITGALLPVDGGRSIQ</sequence>
<dbReference type="FunFam" id="3.40.50.720:FF:000084">
    <property type="entry name" value="Short-chain dehydrogenase reductase"/>
    <property type="match status" value="1"/>
</dbReference>
<dbReference type="AlphaFoldDB" id="A0A2H0LKU1"/>
<dbReference type="SUPFAM" id="SSF51735">
    <property type="entry name" value="NAD(P)-binding Rossmann-fold domains"/>
    <property type="match status" value="1"/>
</dbReference>
<reference evidence="3 4" key="1">
    <citation type="submission" date="2017-09" db="EMBL/GenBank/DDBJ databases">
        <title>Depth-based differentiation of microbial function through sediment-hosted aquifers and enrichment of novel symbionts in the deep terrestrial subsurface.</title>
        <authorList>
            <person name="Probst A.J."/>
            <person name="Ladd B."/>
            <person name="Jarett J.K."/>
            <person name="Geller-Mcgrath D.E."/>
            <person name="Sieber C.M."/>
            <person name="Emerson J.B."/>
            <person name="Anantharaman K."/>
            <person name="Thomas B.C."/>
            <person name="Malmstrom R."/>
            <person name="Stieglmeier M."/>
            <person name="Klingl A."/>
            <person name="Woyke T."/>
            <person name="Ryan C.M."/>
            <person name="Banfield J.F."/>
        </authorList>
    </citation>
    <scope>NUCLEOTIDE SEQUENCE [LARGE SCALE GENOMIC DNA]</scope>
    <source>
        <strain evidence="3">CG11_big_fil_rev_8_21_14_0_20_45_26</strain>
    </source>
</reference>
<accession>A0A2H0LKU1</accession>
<evidence type="ECO:0000313" key="3">
    <source>
        <dbReference type="EMBL" id="PIQ85031.1"/>
    </source>
</evidence>
<comment type="similarity">
    <text evidence="1">Belongs to the short-chain dehydrogenases/reductases (SDR) family.</text>
</comment>